<dbReference type="PANTHER" id="PTHR28110">
    <property type="entry name" value="TRANSMEMBRANE PROTEIN"/>
    <property type="match status" value="1"/>
</dbReference>
<name>A0A0F7U0Y5_PENBI</name>
<accession>A0A0F7U0Y5</accession>
<organism evidence="1 2">
    <name type="scientific">Penicillium brasilianum</name>
    <dbReference type="NCBI Taxonomy" id="104259"/>
    <lineage>
        <taxon>Eukaryota</taxon>
        <taxon>Fungi</taxon>
        <taxon>Dikarya</taxon>
        <taxon>Ascomycota</taxon>
        <taxon>Pezizomycotina</taxon>
        <taxon>Eurotiomycetes</taxon>
        <taxon>Eurotiomycetidae</taxon>
        <taxon>Eurotiales</taxon>
        <taxon>Aspergillaceae</taxon>
        <taxon>Penicillium</taxon>
    </lineage>
</organism>
<dbReference type="AlphaFoldDB" id="A0A0F7U0Y5"/>
<protein>
    <recommendedName>
        <fullName evidence="3">DUF218 domain-containing protein</fullName>
    </recommendedName>
</protein>
<reference evidence="2" key="1">
    <citation type="journal article" date="2015" name="Genome Announc.">
        <title>Draft genome sequence of the fungus Penicillium brasilianum MG11.</title>
        <authorList>
            <person name="Horn F."/>
            <person name="Linde J."/>
            <person name="Mattern D.J."/>
            <person name="Walther G."/>
            <person name="Guthke R."/>
            <person name="Brakhage A.A."/>
            <person name="Valiante V."/>
        </authorList>
    </citation>
    <scope>NUCLEOTIDE SEQUENCE [LARGE SCALE GENOMIC DNA]</scope>
    <source>
        <strain evidence="2">MG11</strain>
    </source>
</reference>
<dbReference type="PANTHER" id="PTHR28110:SF1">
    <property type="entry name" value="TRANSMEMBRANE PROTEIN"/>
    <property type="match status" value="1"/>
</dbReference>
<dbReference type="EMBL" id="CDHK01000010">
    <property type="protein sequence ID" value="CEJ61295.1"/>
    <property type="molecule type" value="Genomic_DNA"/>
</dbReference>
<dbReference type="InterPro" id="IPR055323">
    <property type="entry name" value="C57A10.07/YOR238W"/>
</dbReference>
<evidence type="ECO:0000313" key="1">
    <source>
        <dbReference type="EMBL" id="CEJ61295.1"/>
    </source>
</evidence>
<gene>
    <name evidence="1" type="ORF">PMG11_09832</name>
</gene>
<keyword evidence="2" id="KW-1185">Reference proteome</keyword>
<evidence type="ECO:0008006" key="3">
    <source>
        <dbReference type="Google" id="ProtNLM"/>
    </source>
</evidence>
<proteinExistence type="predicted"/>
<dbReference type="Proteomes" id="UP000042958">
    <property type="component" value="Unassembled WGS sequence"/>
</dbReference>
<evidence type="ECO:0000313" key="2">
    <source>
        <dbReference type="Proteomes" id="UP000042958"/>
    </source>
</evidence>
<dbReference type="OrthoDB" id="4347at2759"/>
<dbReference type="GO" id="GO:0005737">
    <property type="term" value="C:cytoplasm"/>
    <property type="evidence" value="ECO:0007669"/>
    <property type="project" value="TreeGrafter"/>
</dbReference>
<sequence length="277" mass="31125">MAVENCPLTDDISHLIVVCCHAIYIGGPAHGLEENEWLIEPFQRGETPTFINHAKAGLRALANDPHGLLVFSGGPTKRPRTSISEGQSYLNLVRDNNYFQHEPGLSTIDPSRVLAESHATDSYQNVLFSLLRFRSHAGVYPKRVTVVTHEFKRARFMECHFPAMGLLPRSTTEQVVYIPRVSVIGIDPPEEVTPKESLIQGESFRGIGVWRHDLYGVSQNLAGKRIVRGWIPGMARELCLNGMFEPVVEQLVSWDGGEGNEWFPNIEKLPWYYGHPP</sequence>